<reference evidence="12 13" key="1">
    <citation type="submission" date="2017-09" db="EMBL/GenBank/DDBJ databases">
        <title>Depth-based differentiation of microbial function through sediment-hosted aquifers and enrichment of novel symbionts in the deep terrestrial subsurface.</title>
        <authorList>
            <person name="Probst A.J."/>
            <person name="Ladd B."/>
            <person name="Jarett J.K."/>
            <person name="Geller-Mcgrath D.E."/>
            <person name="Sieber C.M."/>
            <person name="Emerson J.B."/>
            <person name="Anantharaman K."/>
            <person name="Thomas B.C."/>
            <person name="Malmstrom R."/>
            <person name="Stieglmeier M."/>
            <person name="Klingl A."/>
            <person name="Woyke T."/>
            <person name="Ryan C.M."/>
            <person name="Banfield J.F."/>
        </authorList>
    </citation>
    <scope>NUCLEOTIDE SEQUENCE [LARGE SCALE GENOMIC DNA]</scope>
    <source>
        <strain evidence="12">CG07_land_8_20_14_0_80_42_15</strain>
    </source>
</reference>
<feature type="binding site" evidence="8 10">
    <location>
        <position position="74"/>
    </location>
    <ligand>
        <name>substrate</name>
    </ligand>
</feature>
<evidence type="ECO:0000256" key="6">
    <source>
        <dbReference type="ARBA" id="ARBA00012060"/>
    </source>
</evidence>
<dbReference type="NCBIfam" id="NF003807">
    <property type="entry name" value="PRK05395.1-4"/>
    <property type="match status" value="1"/>
</dbReference>
<dbReference type="GO" id="GO:0003855">
    <property type="term" value="F:3-dehydroquinate dehydratase activity"/>
    <property type="evidence" value="ECO:0007669"/>
    <property type="project" value="UniProtKB-UniRule"/>
</dbReference>
<dbReference type="GO" id="GO:0009423">
    <property type="term" value="P:chorismate biosynthetic process"/>
    <property type="evidence" value="ECO:0007669"/>
    <property type="project" value="UniProtKB-UniRule"/>
</dbReference>
<dbReference type="GO" id="GO:0009073">
    <property type="term" value="P:aromatic amino acid family biosynthetic process"/>
    <property type="evidence" value="ECO:0007669"/>
    <property type="project" value="UniProtKB-KW"/>
</dbReference>
<feature type="binding site" evidence="8 10">
    <location>
        <begin position="101"/>
        <end position="102"/>
    </location>
    <ligand>
        <name>substrate</name>
    </ligand>
</feature>
<comment type="similarity">
    <text evidence="4 8">Belongs to the type-II 3-dehydroquinase family.</text>
</comment>
<evidence type="ECO:0000256" key="5">
    <source>
        <dbReference type="ARBA" id="ARBA00011193"/>
    </source>
</evidence>
<comment type="subunit">
    <text evidence="5 8">Homododecamer.</text>
</comment>
<evidence type="ECO:0000256" key="3">
    <source>
        <dbReference type="ARBA" id="ARBA00004902"/>
    </source>
</evidence>
<comment type="function">
    <text evidence="2 8">Catalyzes a trans-dehydration via an enolate intermediate.</text>
</comment>
<gene>
    <name evidence="8 12" type="primary">aroQ</name>
    <name evidence="12" type="ORF">COS99_06165</name>
</gene>
<feature type="binding site" evidence="8 10">
    <location>
        <position position="87"/>
    </location>
    <ligand>
        <name>substrate</name>
    </ligand>
</feature>
<feature type="active site" description="Proton acceptor" evidence="8 9">
    <location>
        <position position="23"/>
    </location>
</feature>
<organism evidence="12 13">
    <name type="scientific">Candidatus Aquitaenariimonas noxiae</name>
    <dbReference type="NCBI Taxonomy" id="1974741"/>
    <lineage>
        <taxon>Bacteria</taxon>
        <taxon>Pseudomonadati</taxon>
        <taxon>Candidatus Omnitrophota</taxon>
        <taxon>Candidatus Aquitaenariimonas</taxon>
    </lineage>
</organism>
<dbReference type="InterPro" id="IPR036441">
    <property type="entry name" value="DHquinase_II_sf"/>
</dbReference>
<dbReference type="UniPathway" id="UPA00053">
    <property type="reaction ID" value="UER00086"/>
</dbReference>
<dbReference type="PROSITE" id="PS01029">
    <property type="entry name" value="DEHYDROQUINASE_II"/>
    <property type="match status" value="1"/>
</dbReference>
<evidence type="ECO:0000256" key="7">
    <source>
        <dbReference type="ARBA" id="ARBA00023239"/>
    </source>
</evidence>
<dbReference type="GO" id="GO:0008652">
    <property type="term" value="P:amino acid biosynthetic process"/>
    <property type="evidence" value="ECO:0007669"/>
    <property type="project" value="UniProtKB-KW"/>
</dbReference>
<feature type="binding site" evidence="8 10">
    <location>
        <position position="111"/>
    </location>
    <ligand>
        <name>substrate</name>
    </ligand>
</feature>
<evidence type="ECO:0000313" key="13">
    <source>
        <dbReference type="Proteomes" id="UP000230052"/>
    </source>
</evidence>
<dbReference type="PANTHER" id="PTHR21272">
    <property type="entry name" value="CATABOLIC 3-DEHYDROQUINASE"/>
    <property type="match status" value="1"/>
</dbReference>
<accession>A0A2J0L435</accession>
<dbReference type="GO" id="GO:0019631">
    <property type="term" value="P:quinate catabolic process"/>
    <property type="evidence" value="ECO:0007669"/>
    <property type="project" value="TreeGrafter"/>
</dbReference>
<dbReference type="AlphaFoldDB" id="A0A2J0L435"/>
<keyword evidence="8" id="KW-0028">Amino-acid biosynthesis</keyword>
<feature type="active site" description="Proton donor" evidence="8 9">
    <location>
        <position position="100"/>
    </location>
</feature>
<dbReference type="SUPFAM" id="SSF52304">
    <property type="entry name" value="Type II 3-dehydroquinate dehydratase"/>
    <property type="match status" value="1"/>
</dbReference>
<dbReference type="Pfam" id="PF01220">
    <property type="entry name" value="DHquinase_II"/>
    <property type="match status" value="1"/>
</dbReference>
<evidence type="ECO:0000256" key="4">
    <source>
        <dbReference type="ARBA" id="ARBA00011037"/>
    </source>
</evidence>
<dbReference type="CDD" id="cd00466">
    <property type="entry name" value="DHQase_II"/>
    <property type="match status" value="1"/>
</dbReference>
<dbReference type="PIRSF" id="PIRSF001399">
    <property type="entry name" value="DHquinase_II"/>
    <property type="match status" value="1"/>
</dbReference>
<dbReference type="HAMAP" id="MF_00169">
    <property type="entry name" value="AroQ"/>
    <property type="match status" value="1"/>
</dbReference>
<keyword evidence="7 8" id="KW-0456">Lyase</keyword>
<dbReference type="PANTHER" id="PTHR21272:SF3">
    <property type="entry name" value="CATABOLIC 3-DEHYDROQUINASE"/>
    <property type="match status" value="1"/>
</dbReference>
<dbReference type="EMBL" id="PEWV01000062">
    <property type="protein sequence ID" value="PIU41277.1"/>
    <property type="molecule type" value="Genomic_DNA"/>
</dbReference>
<dbReference type="InterPro" id="IPR018509">
    <property type="entry name" value="DHquinase_II_CS"/>
</dbReference>
<evidence type="ECO:0000256" key="1">
    <source>
        <dbReference type="ARBA" id="ARBA00001864"/>
    </source>
</evidence>
<keyword evidence="8" id="KW-0057">Aromatic amino acid biosynthesis</keyword>
<dbReference type="EC" id="4.2.1.10" evidence="6 8"/>
<evidence type="ECO:0000256" key="9">
    <source>
        <dbReference type="PIRSR" id="PIRSR001399-1"/>
    </source>
</evidence>
<evidence type="ECO:0000256" key="2">
    <source>
        <dbReference type="ARBA" id="ARBA00003924"/>
    </source>
</evidence>
<proteinExistence type="inferred from homology"/>
<dbReference type="NCBIfam" id="NF003805">
    <property type="entry name" value="PRK05395.1-2"/>
    <property type="match status" value="1"/>
</dbReference>
<comment type="catalytic activity">
    <reaction evidence="1 8">
        <text>3-dehydroquinate = 3-dehydroshikimate + H2O</text>
        <dbReference type="Rhea" id="RHEA:21096"/>
        <dbReference type="ChEBI" id="CHEBI:15377"/>
        <dbReference type="ChEBI" id="CHEBI:16630"/>
        <dbReference type="ChEBI" id="CHEBI:32364"/>
        <dbReference type="EC" id="4.2.1.10"/>
    </reaction>
</comment>
<dbReference type="Gene3D" id="3.40.50.9100">
    <property type="entry name" value="Dehydroquinase, class II"/>
    <property type="match status" value="1"/>
</dbReference>
<dbReference type="NCBIfam" id="TIGR01088">
    <property type="entry name" value="aroQ"/>
    <property type="match status" value="1"/>
</dbReference>
<feature type="site" description="Transition state stabilizer" evidence="8 11">
    <location>
        <position position="18"/>
    </location>
</feature>
<comment type="pathway">
    <text evidence="3 8">Metabolic intermediate biosynthesis; chorismate biosynthesis; chorismate from D-erythrose 4-phosphate and phosphoenolpyruvate: step 3/7.</text>
</comment>
<dbReference type="NCBIfam" id="NF003806">
    <property type="entry name" value="PRK05395.1-3"/>
    <property type="match status" value="1"/>
</dbReference>
<evidence type="ECO:0000256" key="8">
    <source>
        <dbReference type="HAMAP-Rule" id="MF_00169"/>
    </source>
</evidence>
<sequence length="149" mass="16060">MLKILVIHGPNLNLLGTREVDIYGKTTIKDINKSLEKTAKEENVELEIEQTNHEGEIVSLIGGAKGKFDAILINPAAYTHTSVAIRDAVSAIDIPTVEVHLSNIYAREEFRHTSLIAPAAAGQISGFGLDSYILGLKAAISAIKGKNKK</sequence>
<evidence type="ECO:0000256" key="11">
    <source>
        <dbReference type="PIRSR" id="PIRSR001399-3"/>
    </source>
</evidence>
<name>A0A2J0L435_9BACT</name>
<dbReference type="Proteomes" id="UP000230052">
    <property type="component" value="Unassembled WGS sequence"/>
</dbReference>
<comment type="caution">
    <text evidence="12">The sequence shown here is derived from an EMBL/GenBank/DDBJ whole genome shotgun (WGS) entry which is preliminary data.</text>
</comment>
<evidence type="ECO:0000313" key="12">
    <source>
        <dbReference type="EMBL" id="PIU41277.1"/>
    </source>
</evidence>
<evidence type="ECO:0000256" key="10">
    <source>
        <dbReference type="PIRSR" id="PIRSR001399-2"/>
    </source>
</evidence>
<protein>
    <recommendedName>
        <fullName evidence="6 8">3-dehydroquinate dehydratase</fullName>
        <shortName evidence="8">3-dehydroquinase</shortName>
        <ecNumber evidence="6 8">4.2.1.10</ecNumber>
    </recommendedName>
    <alternativeName>
        <fullName evidence="8">Type II DHQase</fullName>
    </alternativeName>
</protein>
<dbReference type="InterPro" id="IPR001874">
    <property type="entry name" value="DHquinase_II"/>
</dbReference>
<feature type="binding site" evidence="8 10">
    <location>
        <position position="80"/>
    </location>
    <ligand>
        <name>substrate</name>
    </ligand>
</feature>